<evidence type="ECO:0000313" key="7">
    <source>
        <dbReference type="Proteomes" id="UP000228711"/>
    </source>
</evidence>
<keyword evidence="4" id="KW-0694">RNA-binding</keyword>
<accession>A0A2H0YTJ1</accession>
<reference evidence="7" key="1">
    <citation type="submission" date="2017-09" db="EMBL/GenBank/DDBJ databases">
        <title>Depth-based differentiation of microbial function through sediment-hosted aquifers and enrichment of novel symbionts in the deep terrestrial subsurface.</title>
        <authorList>
            <person name="Probst A.J."/>
            <person name="Ladd B."/>
            <person name="Jarett J.K."/>
            <person name="Geller-Mcgrath D.E."/>
            <person name="Sieber C.M.K."/>
            <person name="Emerson J.B."/>
            <person name="Anantharaman K."/>
            <person name="Thomas B.C."/>
            <person name="Malmstrom R."/>
            <person name="Stieglmeier M."/>
            <person name="Klingl A."/>
            <person name="Woyke T."/>
            <person name="Ryan C.M."/>
            <person name="Banfield J.F."/>
        </authorList>
    </citation>
    <scope>NUCLEOTIDE SEQUENCE [LARGE SCALE GENOMIC DNA]</scope>
</reference>
<dbReference type="SUPFAM" id="SSF46911">
    <property type="entry name" value="Ribosomal protein S18"/>
    <property type="match status" value="1"/>
</dbReference>
<dbReference type="Pfam" id="PF01084">
    <property type="entry name" value="Ribosomal_S18"/>
    <property type="match status" value="1"/>
</dbReference>
<keyword evidence="4" id="KW-0699">rRNA-binding</keyword>
<dbReference type="InterPro" id="IPR001648">
    <property type="entry name" value="Ribosomal_bS18"/>
</dbReference>
<dbReference type="HAMAP" id="MF_00270">
    <property type="entry name" value="Ribosomal_bS18"/>
    <property type="match status" value="1"/>
</dbReference>
<evidence type="ECO:0000256" key="4">
    <source>
        <dbReference type="HAMAP-Rule" id="MF_00270"/>
    </source>
</evidence>
<dbReference type="PANTHER" id="PTHR13479:SF40">
    <property type="entry name" value="SMALL RIBOSOMAL SUBUNIT PROTEIN BS18M"/>
    <property type="match status" value="1"/>
</dbReference>
<sequence length="85" mass="10306">MRPQHNQKRQREQRAEDLNKQCYFCTHGIHEIDFKELRILQKFVSPYCKILPRRRTGVCSKHQRKLARAIKRSRFLALLAYVPQQ</sequence>
<dbReference type="GO" id="GO:0070181">
    <property type="term" value="F:small ribosomal subunit rRNA binding"/>
    <property type="evidence" value="ECO:0007669"/>
    <property type="project" value="TreeGrafter"/>
</dbReference>
<comment type="similarity">
    <text evidence="1 4 5">Belongs to the bacterial ribosomal protein bS18 family.</text>
</comment>
<dbReference type="Gene3D" id="4.10.640.10">
    <property type="entry name" value="Ribosomal protein S18"/>
    <property type="match status" value="1"/>
</dbReference>
<evidence type="ECO:0000256" key="3">
    <source>
        <dbReference type="ARBA" id="ARBA00023274"/>
    </source>
</evidence>
<protein>
    <recommendedName>
        <fullName evidence="4">Small ribosomal subunit protein bS18</fullName>
    </recommendedName>
</protein>
<evidence type="ECO:0000256" key="2">
    <source>
        <dbReference type="ARBA" id="ARBA00022980"/>
    </source>
</evidence>
<dbReference type="GO" id="GO:0003735">
    <property type="term" value="F:structural constituent of ribosome"/>
    <property type="evidence" value="ECO:0007669"/>
    <property type="project" value="InterPro"/>
</dbReference>
<dbReference type="GO" id="GO:0022627">
    <property type="term" value="C:cytosolic small ribosomal subunit"/>
    <property type="evidence" value="ECO:0007669"/>
    <property type="project" value="TreeGrafter"/>
</dbReference>
<keyword evidence="3 4" id="KW-0687">Ribonucleoprotein</keyword>
<dbReference type="GO" id="GO:0006412">
    <property type="term" value="P:translation"/>
    <property type="evidence" value="ECO:0007669"/>
    <property type="project" value="UniProtKB-UniRule"/>
</dbReference>
<dbReference type="EMBL" id="PEXV01000051">
    <property type="protein sequence ID" value="PIS41770.1"/>
    <property type="molecule type" value="Genomic_DNA"/>
</dbReference>
<comment type="caution">
    <text evidence="6">The sequence shown here is derived from an EMBL/GenBank/DDBJ whole genome shotgun (WGS) entry which is preliminary data.</text>
</comment>
<comment type="function">
    <text evidence="4">Binds as a heterodimer with protein bS6 to the central domain of the 16S rRNA, where it helps stabilize the platform of the 30S subunit.</text>
</comment>
<dbReference type="Proteomes" id="UP000228711">
    <property type="component" value="Unassembled WGS sequence"/>
</dbReference>
<evidence type="ECO:0000256" key="5">
    <source>
        <dbReference type="RuleBase" id="RU003910"/>
    </source>
</evidence>
<dbReference type="NCBIfam" id="TIGR00165">
    <property type="entry name" value="S18"/>
    <property type="match status" value="1"/>
</dbReference>
<gene>
    <name evidence="4 6" type="primary">rpsR</name>
    <name evidence="6" type="ORF">COT25_01355</name>
</gene>
<evidence type="ECO:0000313" key="6">
    <source>
        <dbReference type="EMBL" id="PIS41770.1"/>
    </source>
</evidence>
<comment type="subunit">
    <text evidence="4">Part of the 30S ribosomal subunit. Forms a tight heterodimer with protein bS6.</text>
</comment>
<dbReference type="InterPro" id="IPR036870">
    <property type="entry name" value="Ribosomal_bS18_sf"/>
</dbReference>
<organism evidence="6 7">
    <name type="scientific">Candidatus Kerfeldbacteria bacterium CG08_land_8_20_14_0_20_42_7</name>
    <dbReference type="NCBI Taxonomy" id="2014245"/>
    <lineage>
        <taxon>Bacteria</taxon>
        <taxon>Candidatus Kerfeldiibacteriota</taxon>
    </lineage>
</organism>
<name>A0A2H0YTJ1_9BACT</name>
<dbReference type="PRINTS" id="PR00974">
    <property type="entry name" value="RIBOSOMALS18"/>
</dbReference>
<evidence type="ECO:0000256" key="1">
    <source>
        <dbReference type="ARBA" id="ARBA00005589"/>
    </source>
</evidence>
<dbReference type="PANTHER" id="PTHR13479">
    <property type="entry name" value="30S RIBOSOMAL PROTEIN S18"/>
    <property type="match status" value="1"/>
</dbReference>
<proteinExistence type="inferred from homology"/>
<dbReference type="AlphaFoldDB" id="A0A2H0YTJ1"/>
<keyword evidence="2 4" id="KW-0689">Ribosomal protein</keyword>